<dbReference type="SMART" id="SM00219">
    <property type="entry name" value="TyrKc"/>
    <property type="match status" value="1"/>
</dbReference>
<dbReference type="InterPro" id="IPR000980">
    <property type="entry name" value="SH2"/>
</dbReference>
<evidence type="ECO:0000256" key="6">
    <source>
        <dbReference type="ARBA" id="ARBA00051245"/>
    </source>
</evidence>
<comment type="similarity">
    <text evidence="9">Belongs to the protein kinase superfamily. Tyr protein kinase family.</text>
</comment>
<evidence type="ECO:0000313" key="13">
    <source>
        <dbReference type="WBParaSite" id="PgR129_g015_t02"/>
    </source>
</evidence>
<keyword evidence="5 9" id="KW-0829">Tyrosine-protein kinase</keyword>
<sequence>MASSISLTGSRSRDLLRKADFNCLKRMPEEILRISCFHGMVPREGAEKVLVNDGAFLLRKTEYQNEERFVLSVNYHGYVHHIIIDYSAGKWHFTGGRAGSLQELIRYYMSTGEPVHQSGAVLLYPTPRPSYYILHEDVEVNKKLGGGQFGDIYVGTLRCSEHKFECAVKKLKGKMQKQRRADFMKEALTMLELDHPNVIKLYGVAIEQDPTMIIMELAPGGSLRDFLAKKSEKDVPTSVLIDFANGAICGMCYLSSRKIIHRDIAARNCLLGYKNELKIGDFGLSVAGEGKYRSQKLESLPVKWLAPETLRNGEFSTKSDVWSFGILLWEIFSRCRSEPFPRLTKEEAKHVILSGERPMNAPNGMPQLYAGVMERCFSQHPSSRMGFDAMYRVVQMGASRW</sequence>
<dbReference type="PRINTS" id="PR00109">
    <property type="entry name" value="TYRKINASE"/>
</dbReference>
<dbReference type="WBParaSite" id="PgR129_g015_t02">
    <property type="protein sequence ID" value="PgR129_g015_t02"/>
    <property type="gene ID" value="PgR129_g015"/>
</dbReference>
<organism evidence="12 13">
    <name type="scientific">Parascaris univalens</name>
    <name type="common">Nematode worm</name>
    <dbReference type="NCBI Taxonomy" id="6257"/>
    <lineage>
        <taxon>Eukaryota</taxon>
        <taxon>Metazoa</taxon>
        <taxon>Ecdysozoa</taxon>
        <taxon>Nematoda</taxon>
        <taxon>Chromadorea</taxon>
        <taxon>Rhabditida</taxon>
        <taxon>Spirurina</taxon>
        <taxon>Ascaridomorpha</taxon>
        <taxon>Ascaridoidea</taxon>
        <taxon>Ascarididae</taxon>
        <taxon>Parascaris</taxon>
    </lineage>
</organism>
<dbReference type="Gene3D" id="3.30.505.10">
    <property type="entry name" value="SH2 domain"/>
    <property type="match status" value="1"/>
</dbReference>
<keyword evidence="2 8" id="KW-0547">Nucleotide-binding</keyword>
<protein>
    <recommendedName>
        <fullName evidence="9">Tyrosine-protein kinase</fullName>
        <ecNumber evidence="9">2.7.10.2</ecNumber>
    </recommendedName>
</protein>
<dbReference type="InterPro" id="IPR008266">
    <property type="entry name" value="Tyr_kinase_AS"/>
</dbReference>
<dbReference type="AlphaFoldDB" id="A0A915CDX1"/>
<reference evidence="13" key="1">
    <citation type="submission" date="2022-11" db="UniProtKB">
        <authorList>
            <consortium name="WormBaseParasite"/>
        </authorList>
    </citation>
    <scope>IDENTIFICATION</scope>
</reference>
<dbReference type="InterPro" id="IPR050198">
    <property type="entry name" value="Non-receptor_tyrosine_kinases"/>
</dbReference>
<comment type="catalytic activity">
    <reaction evidence="6 9">
        <text>L-tyrosyl-[protein] + ATP = O-phospho-L-tyrosyl-[protein] + ADP + H(+)</text>
        <dbReference type="Rhea" id="RHEA:10596"/>
        <dbReference type="Rhea" id="RHEA-COMP:10136"/>
        <dbReference type="Rhea" id="RHEA-COMP:20101"/>
        <dbReference type="ChEBI" id="CHEBI:15378"/>
        <dbReference type="ChEBI" id="CHEBI:30616"/>
        <dbReference type="ChEBI" id="CHEBI:46858"/>
        <dbReference type="ChEBI" id="CHEBI:61978"/>
        <dbReference type="ChEBI" id="CHEBI:456216"/>
        <dbReference type="EC" id="2.7.10.2"/>
    </reaction>
</comment>
<dbReference type="PROSITE" id="PS50001">
    <property type="entry name" value="SH2"/>
    <property type="match status" value="1"/>
</dbReference>
<dbReference type="PROSITE" id="PS00107">
    <property type="entry name" value="PROTEIN_KINASE_ATP"/>
    <property type="match status" value="1"/>
</dbReference>
<dbReference type="SMART" id="SM00252">
    <property type="entry name" value="SH2"/>
    <property type="match status" value="1"/>
</dbReference>
<dbReference type="PROSITE" id="PS00109">
    <property type="entry name" value="PROTEIN_KINASE_TYR"/>
    <property type="match status" value="1"/>
</dbReference>
<evidence type="ECO:0000256" key="7">
    <source>
        <dbReference type="PROSITE-ProRule" id="PRU00191"/>
    </source>
</evidence>
<evidence type="ECO:0000259" key="10">
    <source>
        <dbReference type="PROSITE" id="PS50001"/>
    </source>
</evidence>
<dbReference type="InterPro" id="IPR035849">
    <property type="entry name" value="Fes/Fps/Fer_SH2"/>
</dbReference>
<dbReference type="InterPro" id="IPR036860">
    <property type="entry name" value="SH2_dom_sf"/>
</dbReference>
<evidence type="ECO:0000256" key="3">
    <source>
        <dbReference type="ARBA" id="ARBA00022777"/>
    </source>
</evidence>
<evidence type="ECO:0000256" key="2">
    <source>
        <dbReference type="ARBA" id="ARBA00022741"/>
    </source>
</evidence>
<keyword evidence="12" id="KW-1185">Reference proteome</keyword>
<evidence type="ECO:0000259" key="11">
    <source>
        <dbReference type="PROSITE" id="PS50011"/>
    </source>
</evidence>
<feature type="binding site" evidence="8">
    <location>
        <position position="170"/>
    </location>
    <ligand>
        <name>ATP</name>
        <dbReference type="ChEBI" id="CHEBI:30616"/>
    </ligand>
</feature>
<dbReference type="EC" id="2.7.10.2" evidence="9"/>
<dbReference type="InterPro" id="IPR017441">
    <property type="entry name" value="Protein_kinase_ATP_BS"/>
</dbReference>
<accession>A0A915CDX1</accession>
<dbReference type="CDD" id="cd00192">
    <property type="entry name" value="PTKc"/>
    <property type="match status" value="1"/>
</dbReference>
<feature type="domain" description="SH2" evidence="10">
    <location>
        <begin position="36"/>
        <end position="126"/>
    </location>
</feature>
<keyword evidence="3 9" id="KW-0418">Kinase</keyword>
<dbReference type="CDD" id="cd10361">
    <property type="entry name" value="SH2_Fps_family"/>
    <property type="match status" value="1"/>
</dbReference>
<keyword evidence="7" id="KW-0727">SH2 domain</keyword>
<keyword evidence="1 9" id="KW-0808">Transferase</keyword>
<dbReference type="SUPFAM" id="SSF56112">
    <property type="entry name" value="Protein kinase-like (PK-like)"/>
    <property type="match status" value="1"/>
</dbReference>
<dbReference type="InterPro" id="IPR020635">
    <property type="entry name" value="Tyr_kinase_cat_dom"/>
</dbReference>
<dbReference type="Pfam" id="PF07714">
    <property type="entry name" value="PK_Tyr_Ser-Thr"/>
    <property type="match status" value="1"/>
</dbReference>
<dbReference type="InterPro" id="IPR001245">
    <property type="entry name" value="Ser-Thr/Tyr_kinase_cat_dom"/>
</dbReference>
<dbReference type="PROSITE" id="PS50011">
    <property type="entry name" value="PROTEIN_KINASE_DOM"/>
    <property type="match status" value="1"/>
</dbReference>
<dbReference type="GO" id="GO:0004715">
    <property type="term" value="F:non-membrane spanning protein tyrosine kinase activity"/>
    <property type="evidence" value="ECO:0007669"/>
    <property type="project" value="UniProtKB-EC"/>
</dbReference>
<keyword evidence="4 8" id="KW-0067">ATP-binding</keyword>
<proteinExistence type="inferred from homology"/>
<dbReference type="SUPFAM" id="SSF55550">
    <property type="entry name" value="SH2 domain"/>
    <property type="match status" value="1"/>
</dbReference>
<evidence type="ECO:0000256" key="4">
    <source>
        <dbReference type="ARBA" id="ARBA00022840"/>
    </source>
</evidence>
<dbReference type="InterPro" id="IPR000719">
    <property type="entry name" value="Prot_kinase_dom"/>
</dbReference>
<dbReference type="InterPro" id="IPR011009">
    <property type="entry name" value="Kinase-like_dom_sf"/>
</dbReference>
<feature type="domain" description="Protein kinase" evidence="11">
    <location>
        <begin position="138"/>
        <end position="401"/>
    </location>
</feature>
<name>A0A915CDX1_PARUN</name>
<dbReference type="Gene3D" id="3.30.200.20">
    <property type="entry name" value="Phosphorylase Kinase, domain 1"/>
    <property type="match status" value="1"/>
</dbReference>
<dbReference type="Proteomes" id="UP000887569">
    <property type="component" value="Unplaced"/>
</dbReference>
<evidence type="ECO:0000256" key="1">
    <source>
        <dbReference type="ARBA" id="ARBA00022679"/>
    </source>
</evidence>
<evidence type="ECO:0000256" key="8">
    <source>
        <dbReference type="PROSITE-ProRule" id="PRU10141"/>
    </source>
</evidence>
<evidence type="ECO:0000256" key="9">
    <source>
        <dbReference type="RuleBase" id="RU362096"/>
    </source>
</evidence>
<evidence type="ECO:0000256" key="5">
    <source>
        <dbReference type="ARBA" id="ARBA00023137"/>
    </source>
</evidence>
<dbReference type="PANTHER" id="PTHR24418">
    <property type="entry name" value="TYROSINE-PROTEIN KINASE"/>
    <property type="match status" value="1"/>
</dbReference>
<dbReference type="Gene3D" id="1.10.510.10">
    <property type="entry name" value="Transferase(Phosphotransferase) domain 1"/>
    <property type="match status" value="1"/>
</dbReference>
<evidence type="ECO:0000313" key="12">
    <source>
        <dbReference type="Proteomes" id="UP000887569"/>
    </source>
</evidence>
<dbReference type="Pfam" id="PF00017">
    <property type="entry name" value="SH2"/>
    <property type="match status" value="1"/>
</dbReference>
<dbReference type="GO" id="GO:0005524">
    <property type="term" value="F:ATP binding"/>
    <property type="evidence" value="ECO:0007669"/>
    <property type="project" value="UniProtKB-UniRule"/>
</dbReference>